<evidence type="ECO:0000313" key="2">
    <source>
        <dbReference type="Proteomes" id="UP000049855"/>
    </source>
</evidence>
<reference evidence="2" key="1">
    <citation type="submission" date="2015-03" db="EMBL/GenBank/DDBJ databases">
        <authorList>
            <person name="Nijsse Bart"/>
        </authorList>
    </citation>
    <scope>NUCLEOTIDE SEQUENCE [LARGE SCALE GENOMIC DNA]</scope>
</reference>
<keyword evidence="2" id="KW-1185">Reference proteome</keyword>
<dbReference type="AlphaFoldDB" id="A0A0U1KZN5"/>
<dbReference type="EMBL" id="CTRP01000011">
    <property type="protein sequence ID" value="CQR72880.1"/>
    <property type="molecule type" value="Genomic_DNA"/>
</dbReference>
<organism evidence="1 2">
    <name type="scientific">Sporomusa ovata</name>
    <dbReference type="NCBI Taxonomy" id="2378"/>
    <lineage>
        <taxon>Bacteria</taxon>
        <taxon>Bacillati</taxon>
        <taxon>Bacillota</taxon>
        <taxon>Negativicutes</taxon>
        <taxon>Selenomonadales</taxon>
        <taxon>Sporomusaceae</taxon>
        <taxon>Sporomusa</taxon>
    </lineage>
</organism>
<dbReference type="RefSeq" id="WP_021168566.1">
    <property type="nucleotide sequence ID" value="NZ_CTRP01000011.1"/>
</dbReference>
<protein>
    <submittedName>
        <fullName evidence="1">Uncharacterized protein</fullName>
    </submittedName>
</protein>
<dbReference type="Proteomes" id="UP000049855">
    <property type="component" value="Unassembled WGS sequence"/>
</dbReference>
<proteinExistence type="predicted"/>
<evidence type="ECO:0000313" key="1">
    <source>
        <dbReference type="EMBL" id="CQR72880.1"/>
    </source>
</evidence>
<sequence>MSAFLAPVHYWLYNKIRGVIEREQFIFKAAAENLCGGTAEEARSQAWQSYGEPLPETDLQEQIDHSNIHGWLQRQINVAESREAAFIQALVDNCGDAAIEVAQTAFREHGVHAARHADAQGKYETSTAPGIYKAINDYYLNGMPCDQADAILDSTADKLVWENAGCLQEPNWKRTGADSKIMKKLYNEWLAAFVNILNPGFVFNQTTDIQAGDKSNRYEIVRV</sequence>
<accession>A0A0U1KZN5</accession>
<gene>
    <name evidence="1" type="ORF">SpAn4DRAFT_3340</name>
</gene>
<name>A0A0U1KZN5_9FIRM</name>